<dbReference type="Proteomes" id="UP000682733">
    <property type="component" value="Unassembled WGS sequence"/>
</dbReference>
<feature type="region of interest" description="Disordered" evidence="1">
    <location>
        <begin position="132"/>
        <end position="171"/>
    </location>
</feature>
<evidence type="ECO:0000256" key="1">
    <source>
        <dbReference type="SAM" id="MobiDB-lite"/>
    </source>
</evidence>
<protein>
    <recommendedName>
        <fullName evidence="5">C2H2-type domain-containing protein</fullName>
    </recommendedName>
</protein>
<evidence type="ECO:0000313" key="3">
    <source>
        <dbReference type="EMBL" id="CAF4359833.1"/>
    </source>
</evidence>
<dbReference type="AlphaFoldDB" id="A0A8S2USM4"/>
<gene>
    <name evidence="2" type="ORF">OVA965_LOCUS40120</name>
    <name evidence="3" type="ORF">TMI583_LOCUS41512</name>
</gene>
<sequence length="171" mass="19495">MLQANGWSPCRLCPYPQPAFTRKRDYVNHQSRAHSRANYCCSFCAQNFTRQKEFMEVHLKETPEQFSRLIHCAAERKRLQYEAAASNSLVLALAEVSAPVVQKMPVVVTTDNALPSFQSLFPRIVQSFPQQLPTSSSSRAATTDIQTGTRRRNSWSEDENENEHESKKSKT</sequence>
<proteinExistence type="predicted"/>
<name>A0A8S2USM4_9BILA</name>
<evidence type="ECO:0008006" key="5">
    <source>
        <dbReference type="Google" id="ProtNLM"/>
    </source>
</evidence>
<dbReference type="EMBL" id="CAJNOK010042925">
    <property type="protein sequence ID" value="CAF1566678.1"/>
    <property type="molecule type" value="Genomic_DNA"/>
</dbReference>
<evidence type="ECO:0000313" key="4">
    <source>
        <dbReference type="Proteomes" id="UP000682733"/>
    </source>
</evidence>
<reference evidence="3" key="1">
    <citation type="submission" date="2021-02" db="EMBL/GenBank/DDBJ databases">
        <authorList>
            <person name="Nowell W R."/>
        </authorList>
    </citation>
    <scope>NUCLEOTIDE SEQUENCE</scope>
</reference>
<organism evidence="3 4">
    <name type="scientific">Didymodactylos carnosus</name>
    <dbReference type="NCBI Taxonomy" id="1234261"/>
    <lineage>
        <taxon>Eukaryota</taxon>
        <taxon>Metazoa</taxon>
        <taxon>Spiralia</taxon>
        <taxon>Gnathifera</taxon>
        <taxon>Rotifera</taxon>
        <taxon>Eurotatoria</taxon>
        <taxon>Bdelloidea</taxon>
        <taxon>Philodinida</taxon>
        <taxon>Philodinidae</taxon>
        <taxon>Didymodactylos</taxon>
    </lineage>
</organism>
<feature type="compositionally biased region" description="Polar residues" evidence="1">
    <location>
        <begin position="132"/>
        <end position="148"/>
    </location>
</feature>
<comment type="caution">
    <text evidence="3">The sequence shown here is derived from an EMBL/GenBank/DDBJ whole genome shotgun (WGS) entry which is preliminary data.</text>
</comment>
<accession>A0A8S2USM4</accession>
<dbReference type="Proteomes" id="UP000677228">
    <property type="component" value="Unassembled WGS sequence"/>
</dbReference>
<dbReference type="EMBL" id="CAJOBA010065638">
    <property type="protein sequence ID" value="CAF4359833.1"/>
    <property type="molecule type" value="Genomic_DNA"/>
</dbReference>
<evidence type="ECO:0000313" key="2">
    <source>
        <dbReference type="EMBL" id="CAF1566678.1"/>
    </source>
</evidence>